<dbReference type="SUPFAM" id="SSF46767">
    <property type="entry name" value="Methylated DNA-protein cysteine methyltransferase, C-terminal domain"/>
    <property type="match status" value="1"/>
</dbReference>
<keyword evidence="13" id="KW-1185">Reference proteome</keyword>
<dbReference type="InterPro" id="IPR008332">
    <property type="entry name" value="MethylG_MeTrfase_N"/>
</dbReference>
<feature type="domain" description="Methylated-DNA-[protein]-cysteine S-methyltransferase DNA binding" evidence="10">
    <location>
        <begin position="82"/>
        <end position="162"/>
    </location>
</feature>
<comment type="function">
    <text evidence="9">Involved in the cellular defense against the biological effects of O6-methylguanine (O6-MeG) and O4-methylthymine (O4-MeT) in DNA. Repairs the methylated nucleobase in DNA by stoichiometrically transferring the methyl group to a cysteine residue in the enzyme. This is a suicide reaction: the enzyme is irreversibly inactivated.</text>
</comment>
<evidence type="ECO:0000256" key="5">
    <source>
        <dbReference type="ARBA" id="ARBA00022679"/>
    </source>
</evidence>
<name>A0A134AN03_9FUSO</name>
<dbReference type="InterPro" id="IPR014048">
    <property type="entry name" value="MethylDNA_cys_MeTrfase_DNA-bd"/>
</dbReference>
<comment type="catalytic activity">
    <reaction evidence="8 9">
        <text>a 6-O-methyl-2'-deoxyguanosine in DNA + L-cysteinyl-[protein] = S-methyl-L-cysteinyl-[protein] + a 2'-deoxyguanosine in DNA</text>
        <dbReference type="Rhea" id="RHEA:24000"/>
        <dbReference type="Rhea" id="RHEA-COMP:10131"/>
        <dbReference type="Rhea" id="RHEA-COMP:10132"/>
        <dbReference type="Rhea" id="RHEA-COMP:11367"/>
        <dbReference type="Rhea" id="RHEA-COMP:11368"/>
        <dbReference type="ChEBI" id="CHEBI:29950"/>
        <dbReference type="ChEBI" id="CHEBI:82612"/>
        <dbReference type="ChEBI" id="CHEBI:85445"/>
        <dbReference type="ChEBI" id="CHEBI:85448"/>
        <dbReference type="EC" id="2.1.1.63"/>
    </reaction>
</comment>
<dbReference type="CDD" id="cd06445">
    <property type="entry name" value="ATase"/>
    <property type="match status" value="1"/>
</dbReference>
<evidence type="ECO:0000256" key="6">
    <source>
        <dbReference type="ARBA" id="ARBA00022763"/>
    </source>
</evidence>
<dbReference type="GO" id="GO:0006307">
    <property type="term" value="P:DNA alkylation repair"/>
    <property type="evidence" value="ECO:0007669"/>
    <property type="project" value="UniProtKB-UniRule"/>
</dbReference>
<comment type="miscellaneous">
    <text evidence="9">This enzyme catalyzes only one turnover and therefore is not strictly catalytic. According to one definition, an enzyme is a biocatalyst that acts repeatedly and over many reaction cycles.</text>
</comment>
<comment type="catalytic activity">
    <reaction evidence="1 9">
        <text>a 4-O-methyl-thymidine in DNA + L-cysteinyl-[protein] = a thymidine in DNA + S-methyl-L-cysteinyl-[protein]</text>
        <dbReference type="Rhea" id="RHEA:53428"/>
        <dbReference type="Rhea" id="RHEA-COMP:10131"/>
        <dbReference type="Rhea" id="RHEA-COMP:10132"/>
        <dbReference type="Rhea" id="RHEA-COMP:13555"/>
        <dbReference type="Rhea" id="RHEA-COMP:13556"/>
        <dbReference type="ChEBI" id="CHEBI:29950"/>
        <dbReference type="ChEBI" id="CHEBI:82612"/>
        <dbReference type="ChEBI" id="CHEBI:137386"/>
        <dbReference type="ChEBI" id="CHEBI:137387"/>
        <dbReference type="EC" id="2.1.1.63"/>
    </reaction>
</comment>
<keyword evidence="6 9" id="KW-0227">DNA damage</keyword>
<gene>
    <name evidence="12" type="ORF">HMPREF3180_00605</name>
</gene>
<dbReference type="PATRIC" id="fig|157687.3.peg.604"/>
<evidence type="ECO:0000259" key="11">
    <source>
        <dbReference type="Pfam" id="PF02870"/>
    </source>
</evidence>
<dbReference type="InterPro" id="IPR036631">
    <property type="entry name" value="MGMT_N_sf"/>
</dbReference>
<dbReference type="HAMAP" id="MF_00772">
    <property type="entry name" value="OGT"/>
    <property type="match status" value="1"/>
</dbReference>
<evidence type="ECO:0000256" key="1">
    <source>
        <dbReference type="ARBA" id="ARBA00001286"/>
    </source>
</evidence>
<keyword evidence="7 9" id="KW-0234">DNA repair</keyword>
<dbReference type="GO" id="GO:0032259">
    <property type="term" value="P:methylation"/>
    <property type="evidence" value="ECO:0007669"/>
    <property type="project" value="UniProtKB-KW"/>
</dbReference>
<dbReference type="InterPro" id="IPR036217">
    <property type="entry name" value="MethylDNA_cys_MeTrfase_DNAb"/>
</dbReference>
<dbReference type="FunFam" id="1.10.10.10:FF:000214">
    <property type="entry name" value="Methylated-DNA--protein-cysteine methyltransferase"/>
    <property type="match status" value="1"/>
</dbReference>
<comment type="similarity">
    <text evidence="2 9">Belongs to the MGMT family.</text>
</comment>
<evidence type="ECO:0000256" key="4">
    <source>
        <dbReference type="ARBA" id="ARBA00022603"/>
    </source>
</evidence>
<dbReference type="Pfam" id="PF01035">
    <property type="entry name" value="DNA_binding_1"/>
    <property type="match status" value="1"/>
</dbReference>
<dbReference type="InterPro" id="IPR036388">
    <property type="entry name" value="WH-like_DNA-bd_sf"/>
</dbReference>
<comment type="subcellular location">
    <subcellularLocation>
        <location evidence="9">Cytoplasm</location>
    </subcellularLocation>
</comment>
<dbReference type="Proteomes" id="UP000070483">
    <property type="component" value="Unassembled WGS sequence"/>
</dbReference>
<accession>A0A134AN03</accession>
<dbReference type="PROSITE" id="PS00374">
    <property type="entry name" value="MGMT"/>
    <property type="match status" value="1"/>
</dbReference>
<dbReference type="Pfam" id="PF02870">
    <property type="entry name" value="Methyltransf_1N"/>
    <property type="match status" value="1"/>
</dbReference>
<dbReference type="PANTHER" id="PTHR10815">
    <property type="entry name" value="METHYLATED-DNA--PROTEIN-CYSTEINE METHYLTRANSFERASE"/>
    <property type="match status" value="1"/>
</dbReference>
<protein>
    <recommendedName>
        <fullName evidence="9">Methylated-DNA--protein-cysteine methyltransferase</fullName>
        <ecNumber evidence="9">2.1.1.63</ecNumber>
    </recommendedName>
    <alternativeName>
        <fullName evidence="9">6-O-methylguanine-DNA methyltransferase</fullName>
        <shortName evidence="9">MGMT</shortName>
    </alternativeName>
    <alternativeName>
        <fullName evidence="9">O-6-methylguanine-DNA-alkyltransferase</fullName>
    </alternativeName>
</protein>
<dbReference type="InterPro" id="IPR023546">
    <property type="entry name" value="MGMT"/>
</dbReference>
<dbReference type="STRING" id="157687.HMPREF3180_00605"/>
<dbReference type="OrthoDB" id="9802228at2"/>
<keyword evidence="3 9" id="KW-0963">Cytoplasm</keyword>
<dbReference type="RefSeq" id="WP_060917511.1">
    <property type="nucleotide sequence ID" value="NZ_KQ960028.1"/>
</dbReference>
<dbReference type="GO" id="GO:0005737">
    <property type="term" value="C:cytoplasm"/>
    <property type="evidence" value="ECO:0007669"/>
    <property type="project" value="UniProtKB-SubCell"/>
</dbReference>
<evidence type="ECO:0000256" key="3">
    <source>
        <dbReference type="ARBA" id="ARBA00022490"/>
    </source>
</evidence>
<proteinExistence type="inferred from homology"/>
<dbReference type="EMBL" id="LSDD01000036">
    <property type="protein sequence ID" value="KXB69063.1"/>
    <property type="molecule type" value="Genomic_DNA"/>
</dbReference>
<feature type="active site" description="Nucleophile; methyl group acceptor" evidence="9">
    <location>
        <position position="133"/>
    </location>
</feature>
<sequence length="165" mass="18905">MKKNIYFYETNTPIGKIGIATTQNNSHITDLIWESDFEDFKKHNNFKICETELIKQAKKQLFEYFEKKRKNFDLPLLKEGTPFQISVWSALEKIPYGKTRSYKDIAIAINNPKAVRAVGMANNRNKIAIFIPCHRVIGADGKLVGYGGGLHIKQFLLELEGVQIK</sequence>
<dbReference type="PANTHER" id="PTHR10815:SF5">
    <property type="entry name" value="METHYLATED-DNA--PROTEIN-CYSTEINE METHYLTRANSFERASE"/>
    <property type="match status" value="1"/>
</dbReference>
<dbReference type="Gene3D" id="1.10.10.10">
    <property type="entry name" value="Winged helix-like DNA-binding domain superfamily/Winged helix DNA-binding domain"/>
    <property type="match status" value="1"/>
</dbReference>
<keyword evidence="5 9" id="KW-0808">Transferase</keyword>
<evidence type="ECO:0000256" key="7">
    <source>
        <dbReference type="ARBA" id="ARBA00023204"/>
    </source>
</evidence>
<dbReference type="GO" id="GO:0003908">
    <property type="term" value="F:methylated-DNA-[protein]-cysteine S-methyltransferase activity"/>
    <property type="evidence" value="ECO:0007669"/>
    <property type="project" value="UniProtKB-UniRule"/>
</dbReference>
<reference evidence="13" key="1">
    <citation type="submission" date="2016-01" db="EMBL/GenBank/DDBJ databases">
        <authorList>
            <person name="Mitreva M."/>
            <person name="Pepin K.H."/>
            <person name="Mihindukulasuriya K.A."/>
            <person name="Fulton R."/>
            <person name="Fronick C."/>
            <person name="O'Laughlin M."/>
            <person name="Miner T."/>
            <person name="Herter B."/>
            <person name="Rosa B.A."/>
            <person name="Cordes M."/>
            <person name="Tomlinson C."/>
            <person name="Wollam A."/>
            <person name="Palsikar V.B."/>
            <person name="Mardis E.R."/>
            <person name="Wilson R.K."/>
        </authorList>
    </citation>
    <scope>NUCLEOTIDE SEQUENCE [LARGE SCALE GENOMIC DNA]</scope>
    <source>
        <strain evidence="13">KA00185</strain>
    </source>
</reference>
<dbReference type="SUPFAM" id="SSF53155">
    <property type="entry name" value="Methylated DNA-protein cysteine methyltransferase domain"/>
    <property type="match status" value="1"/>
</dbReference>
<feature type="domain" description="Methylguanine DNA methyltransferase ribonuclease-like" evidence="11">
    <location>
        <begin position="10"/>
        <end position="76"/>
    </location>
</feature>
<evidence type="ECO:0000313" key="13">
    <source>
        <dbReference type="Proteomes" id="UP000070483"/>
    </source>
</evidence>
<evidence type="ECO:0000256" key="9">
    <source>
        <dbReference type="HAMAP-Rule" id="MF_00772"/>
    </source>
</evidence>
<evidence type="ECO:0000256" key="2">
    <source>
        <dbReference type="ARBA" id="ARBA00008711"/>
    </source>
</evidence>
<organism evidence="12 13">
    <name type="scientific">Leptotrichia wadei</name>
    <dbReference type="NCBI Taxonomy" id="157687"/>
    <lineage>
        <taxon>Bacteria</taxon>
        <taxon>Fusobacteriati</taxon>
        <taxon>Fusobacteriota</taxon>
        <taxon>Fusobacteriia</taxon>
        <taxon>Fusobacteriales</taxon>
        <taxon>Leptotrichiaceae</taxon>
        <taxon>Leptotrichia</taxon>
    </lineage>
</organism>
<evidence type="ECO:0000259" key="10">
    <source>
        <dbReference type="Pfam" id="PF01035"/>
    </source>
</evidence>
<dbReference type="Gene3D" id="3.30.160.70">
    <property type="entry name" value="Methylated DNA-protein cysteine methyltransferase domain"/>
    <property type="match status" value="1"/>
</dbReference>
<evidence type="ECO:0000313" key="12">
    <source>
        <dbReference type="EMBL" id="KXB69063.1"/>
    </source>
</evidence>
<dbReference type="NCBIfam" id="TIGR00589">
    <property type="entry name" value="ogt"/>
    <property type="match status" value="1"/>
</dbReference>
<dbReference type="AlphaFoldDB" id="A0A134AN03"/>
<keyword evidence="4 9" id="KW-0489">Methyltransferase</keyword>
<dbReference type="EC" id="2.1.1.63" evidence="9"/>
<evidence type="ECO:0000256" key="8">
    <source>
        <dbReference type="ARBA" id="ARBA00049348"/>
    </source>
</evidence>
<comment type="caution">
    <text evidence="12">The sequence shown here is derived from an EMBL/GenBank/DDBJ whole genome shotgun (WGS) entry which is preliminary data.</text>
</comment>
<dbReference type="InterPro" id="IPR001497">
    <property type="entry name" value="MethylDNA_cys_MeTrfase_AS"/>
</dbReference>